<dbReference type="SMART" id="SM00173">
    <property type="entry name" value="RAS"/>
    <property type="match status" value="1"/>
</dbReference>
<organism evidence="4 5">
    <name type="scientific">Hypholoma sublateritium (strain FD-334 SS-4)</name>
    <dbReference type="NCBI Taxonomy" id="945553"/>
    <lineage>
        <taxon>Eukaryota</taxon>
        <taxon>Fungi</taxon>
        <taxon>Dikarya</taxon>
        <taxon>Basidiomycota</taxon>
        <taxon>Agaricomycotina</taxon>
        <taxon>Agaricomycetes</taxon>
        <taxon>Agaricomycetidae</taxon>
        <taxon>Agaricales</taxon>
        <taxon>Agaricineae</taxon>
        <taxon>Strophariaceae</taxon>
        <taxon>Hypholoma</taxon>
    </lineage>
</organism>
<comment type="subcellular location">
    <subcellularLocation>
        <location evidence="1">Cell membrane</location>
        <topology evidence="1">Lipid-anchor</topology>
        <orientation evidence="1">Cytoplasmic side</orientation>
    </subcellularLocation>
</comment>
<protein>
    <recommendedName>
        <fullName evidence="6">Ras protein</fullName>
    </recommendedName>
</protein>
<dbReference type="PROSITE" id="PS51421">
    <property type="entry name" value="RAS"/>
    <property type="match status" value="1"/>
</dbReference>
<dbReference type="SMART" id="SM00175">
    <property type="entry name" value="RAB"/>
    <property type="match status" value="1"/>
</dbReference>
<dbReference type="GO" id="GO:0005886">
    <property type="term" value="C:plasma membrane"/>
    <property type="evidence" value="ECO:0007669"/>
    <property type="project" value="UniProtKB-SubCell"/>
</dbReference>
<dbReference type="GO" id="GO:0007165">
    <property type="term" value="P:signal transduction"/>
    <property type="evidence" value="ECO:0007669"/>
    <property type="project" value="InterPro"/>
</dbReference>
<dbReference type="NCBIfam" id="TIGR00231">
    <property type="entry name" value="small_GTP"/>
    <property type="match status" value="1"/>
</dbReference>
<dbReference type="OMA" id="CEFTEAS"/>
<dbReference type="PROSITE" id="PS51419">
    <property type="entry name" value="RAB"/>
    <property type="match status" value="1"/>
</dbReference>
<dbReference type="InterPro" id="IPR027417">
    <property type="entry name" value="P-loop_NTPase"/>
</dbReference>
<evidence type="ECO:0000313" key="4">
    <source>
        <dbReference type="EMBL" id="KJA15717.1"/>
    </source>
</evidence>
<sequence length="183" mass="20329">MDNWRVAVLGDGGVGKTALAVQTYDPTIEDAYRKQLVVDNRMCFVEIIDTAGQEEYATLRDQWIREGQGFILVYSVTLRSSFDCLGKYLQSMKHITGGRPIFILVGNKCDKTAEREVSKEEGAALAQILGCGFIEASAKTAQNVECLFMNLVRSLRATRGVTELNLPNGPTQRRVKMSKCVIM</sequence>
<dbReference type="InterPro" id="IPR001806">
    <property type="entry name" value="Small_GTPase"/>
</dbReference>
<dbReference type="InterPro" id="IPR020849">
    <property type="entry name" value="Small_GTPase_Ras-type"/>
</dbReference>
<name>A0A0D2KMC1_HYPSF</name>
<proteinExistence type="predicted"/>
<dbReference type="Proteomes" id="UP000054270">
    <property type="component" value="Unassembled WGS sequence"/>
</dbReference>
<dbReference type="GO" id="GO:0003924">
    <property type="term" value="F:GTPase activity"/>
    <property type="evidence" value="ECO:0007669"/>
    <property type="project" value="InterPro"/>
</dbReference>
<dbReference type="AlphaFoldDB" id="A0A0D2KMC1"/>
<reference evidence="5" key="1">
    <citation type="submission" date="2014-04" db="EMBL/GenBank/DDBJ databases">
        <title>Evolutionary Origins and Diversification of the Mycorrhizal Mutualists.</title>
        <authorList>
            <consortium name="DOE Joint Genome Institute"/>
            <consortium name="Mycorrhizal Genomics Consortium"/>
            <person name="Kohler A."/>
            <person name="Kuo A."/>
            <person name="Nagy L.G."/>
            <person name="Floudas D."/>
            <person name="Copeland A."/>
            <person name="Barry K.W."/>
            <person name="Cichocki N."/>
            <person name="Veneault-Fourrey C."/>
            <person name="LaButti K."/>
            <person name="Lindquist E.A."/>
            <person name="Lipzen A."/>
            <person name="Lundell T."/>
            <person name="Morin E."/>
            <person name="Murat C."/>
            <person name="Riley R."/>
            <person name="Ohm R."/>
            <person name="Sun H."/>
            <person name="Tunlid A."/>
            <person name="Henrissat B."/>
            <person name="Grigoriev I.V."/>
            <person name="Hibbett D.S."/>
            <person name="Martin F."/>
        </authorList>
    </citation>
    <scope>NUCLEOTIDE SEQUENCE [LARGE SCALE GENOMIC DNA]</scope>
    <source>
        <strain evidence="5">FD-334 SS-4</strain>
    </source>
</reference>
<dbReference type="GO" id="GO:0005525">
    <property type="term" value="F:GTP binding"/>
    <property type="evidence" value="ECO:0007669"/>
    <property type="project" value="UniProtKB-KW"/>
</dbReference>
<dbReference type="STRING" id="945553.A0A0D2KMC1"/>
<dbReference type="OrthoDB" id="5976022at2759"/>
<gene>
    <name evidence="4" type="ORF">HYPSUDRAFT_48108</name>
</gene>
<dbReference type="SMART" id="SM00174">
    <property type="entry name" value="RHO"/>
    <property type="match status" value="1"/>
</dbReference>
<evidence type="ECO:0000256" key="1">
    <source>
        <dbReference type="ARBA" id="ARBA00004342"/>
    </source>
</evidence>
<dbReference type="SUPFAM" id="SSF52540">
    <property type="entry name" value="P-loop containing nucleoside triphosphate hydrolases"/>
    <property type="match status" value="1"/>
</dbReference>
<evidence type="ECO:0000313" key="5">
    <source>
        <dbReference type="Proteomes" id="UP000054270"/>
    </source>
</evidence>
<dbReference type="EMBL" id="KN817637">
    <property type="protein sequence ID" value="KJA15717.1"/>
    <property type="molecule type" value="Genomic_DNA"/>
</dbReference>
<evidence type="ECO:0000256" key="3">
    <source>
        <dbReference type="ARBA" id="ARBA00023134"/>
    </source>
</evidence>
<evidence type="ECO:0008006" key="6">
    <source>
        <dbReference type="Google" id="ProtNLM"/>
    </source>
</evidence>
<dbReference type="PRINTS" id="PR00449">
    <property type="entry name" value="RASTRNSFRMNG"/>
</dbReference>
<evidence type="ECO:0000256" key="2">
    <source>
        <dbReference type="ARBA" id="ARBA00022741"/>
    </source>
</evidence>
<keyword evidence="2" id="KW-0547">Nucleotide-binding</keyword>
<keyword evidence="3" id="KW-0342">GTP-binding</keyword>
<dbReference type="PANTHER" id="PTHR24070">
    <property type="entry name" value="RAS, DI-RAS, AND RHEB FAMILY MEMBERS OF SMALL GTPASE SUPERFAMILY"/>
    <property type="match status" value="1"/>
</dbReference>
<dbReference type="Gene3D" id="3.40.50.300">
    <property type="entry name" value="P-loop containing nucleotide triphosphate hydrolases"/>
    <property type="match status" value="1"/>
</dbReference>
<dbReference type="InterPro" id="IPR005225">
    <property type="entry name" value="Small_GTP-bd"/>
</dbReference>
<keyword evidence="5" id="KW-1185">Reference proteome</keyword>
<accession>A0A0D2KMC1</accession>
<dbReference type="FunFam" id="3.40.50.300:FF:001447">
    <property type="entry name" value="Ras-related protein Rab-1B"/>
    <property type="match status" value="1"/>
</dbReference>
<dbReference type="Pfam" id="PF00071">
    <property type="entry name" value="Ras"/>
    <property type="match status" value="1"/>
</dbReference>